<dbReference type="WBParaSite" id="maker-uti_cns_0010326-snap-gene-0.3-mRNA-1">
    <property type="protein sequence ID" value="maker-uti_cns_0010326-snap-gene-0.3-mRNA-1"/>
    <property type="gene ID" value="maker-uti_cns_0010326-snap-gene-0.3"/>
</dbReference>
<evidence type="ECO:0000313" key="1">
    <source>
        <dbReference type="Proteomes" id="UP000095280"/>
    </source>
</evidence>
<evidence type="ECO:0000313" key="3">
    <source>
        <dbReference type="WBParaSite" id="maker-uti_cns_0011262-snap-gene-0.2-mRNA-1"/>
    </source>
</evidence>
<sequence>MRSDSQMLLSHSKIYKKRKPPWRTLFSR</sequence>
<evidence type="ECO:0000313" key="2">
    <source>
        <dbReference type="WBParaSite" id="maker-uti_cns_0010326-snap-gene-0.3-mRNA-1"/>
    </source>
</evidence>
<accession>A0A1I8I7V3</accession>
<proteinExistence type="predicted"/>
<name>A0A1I8I7V3_9PLAT</name>
<reference evidence="2 3" key="1">
    <citation type="submission" date="2016-11" db="UniProtKB">
        <authorList>
            <consortium name="WormBaseParasite"/>
        </authorList>
    </citation>
    <scope>IDENTIFICATION</scope>
</reference>
<dbReference type="WBParaSite" id="maker-uti_cns_0011262-snap-gene-0.2-mRNA-1">
    <property type="protein sequence ID" value="maker-uti_cns_0011262-snap-gene-0.2-mRNA-1"/>
    <property type="gene ID" value="maker-uti_cns_0011262-snap-gene-0.2"/>
</dbReference>
<dbReference type="AlphaFoldDB" id="A0A1I8I7V3"/>
<dbReference type="Proteomes" id="UP000095280">
    <property type="component" value="Unplaced"/>
</dbReference>
<keyword evidence="1" id="KW-1185">Reference proteome</keyword>
<organism evidence="1 2">
    <name type="scientific">Macrostomum lignano</name>
    <dbReference type="NCBI Taxonomy" id="282301"/>
    <lineage>
        <taxon>Eukaryota</taxon>
        <taxon>Metazoa</taxon>
        <taxon>Spiralia</taxon>
        <taxon>Lophotrochozoa</taxon>
        <taxon>Platyhelminthes</taxon>
        <taxon>Rhabditophora</taxon>
        <taxon>Macrostomorpha</taxon>
        <taxon>Macrostomida</taxon>
        <taxon>Macrostomidae</taxon>
        <taxon>Macrostomum</taxon>
    </lineage>
</organism>
<protein>
    <submittedName>
        <fullName evidence="2 3">Uncharacterized protein</fullName>
    </submittedName>
</protein>